<dbReference type="InParanoid" id="A0A067QXW7"/>
<accession>A0A067QXW7</accession>
<sequence>MYEQVFMIAPQLLANTVLGANFLNDFQVVDFKEKCFTTKQDGRGPRHSFFYEDTAGGGDENKPIASLDLAAYEHQMINGTRPGRSERRVAATYDNYDSTGKRVASHSGETSTALFVGVDDCESDISYEGSDIPSLFNLRRINMSPVNGCRGDVKHIANEGDSKTHVLRYRQV</sequence>
<dbReference type="EMBL" id="KK852845">
    <property type="protein sequence ID" value="KDR15132.1"/>
    <property type="molecule type" value="Genomic_DNA"/>
</dbReference>
<organism evidence="1 2">
    <name type="scientific">Zootermopsis nevadensis</name>
    <name type="common">Dampwood termite</name>
    <dbReference type="NCBI Taxonomy" id="136037"/>
    <lineage>
        <taxon>Eukaryota</taxon>
        <taxon>Metazoa</taxon>
        <taxon>Ecdysozoa</taxon>
        <taxon>Arthropoda</taxon>
        <taxon>Hexapoda</taxon>
        <taxon>Insecta</taxon>
        <taxon>Pterygota</taxon>
        <taxon>Neoptera</taxon>
        <taxon>Polyneoptera</taxon>
        <taxon>Dictyoptera</taxon>
        <taxon>Blattodea</taxon>
        <taxon>Blattoidea</taxon>
        <taxon>Termitoidae</taxon>
        <taxon>Termopsidae</taxon>
        <taxon>Zootermopsis</taxon>
    </lineage>
</organism>
<evidence type="ECO:0000313" key="1">
    <source>
        <dbReference type="EMBL" id="KDR15132.1"/>
    </source>
</evidence>
<protein>
    <submittedName>
        <fullName evidence="1">Uncharacterized protein</fullName>
    </submittedName>
</protein>
<dbReference type="Proteomes" id="UP000027135">
    <property type="component" value="Unassembled WGS sequence"/>
</dbReference>
<name>A0A067QXW7_ZOONE</name>
<keyword evidence="2" id="KW-1185">Reference proteome</keyword>
<dbReference type="eggNOG" id="ENOG502T102">
    <property type="taxonomic scope" value="Eukaryota"/>
</dbReference>
<dbReference type="AlphaFoldDB" id="A0A067QXW7"/>
<evidence type="ECO:0000313" key="2">
    <source>
        <dbReference type="Proteomes" id="UP000027135"/>
    </source>
</evidence>
<gene>
    <name evidence="1" type="ORF">L798_11096</name>
</gene>
<proteinExistence type="predicted"/>
<reference evidence="1 2" key="1">
    <citation type="journal article" date="2014" name="Nat. Commun.">
        <title>Molecular traces of alternative social organization in a termite genome.</title>
        <authorList>
            <person name="Terrapon N."/>
            <person name="Li C."/>
            <person name="Robertson H.M."/>
            <person name="Ji L."/>
            <person name="Meng X."/>
            <person name="Booth W."/>
            <person name="Chen Z."/>
            <person name="Childers C.P."/>
            <person name="Glastad K.M."/>
            <person name="Gokhale K."/>
            <person name="Gowin J."/>
            <person name="Gronenberg W."/>
            <person name="Hermansen R.A."/>
            <person name="Hu H."/>
            <person name="Hunt B.G."/>
            <person name="Huylmans A.K."/>
            <person name="Khalil S.M."/>
            <person name="Mitchell R.D."/>
            <person name="Munoz-Torres M.C."/>
            <person name="Mustard J.A."/>
            <person name="Pan H."/>
            <person name="Reese J.T."/>
            <person name="Scharf M.E."/>
            <person name="Sun F."/>
            <person name="Vogel H."/>
            <person name="Xiao J."/>
            <person name="Yang W."/>
            <person name="Yang Z."/>
            <person name="Yang Z."/>
            <person name="Zhou J."/>
            <person name="Zhu J."/>
            <person name="Brent C.S."/>
            <person name="Elsik C.G."/>
            <person name="Goodisman M.A."/>
            <person name="Liberles D.A."/>
            <person name="Roe R.M."/>
            <person name="Vargo E.L."/>
            <person name="Vilcinskas A."/>
            <person name="Wang J."/>
            <person name="Bornberg-Bauer E."/>
            <person name="Korb J."/>
            <person name="Zhang G."/>
            <person name="Liebig J."/>
        </authorList>
    </citation>
    <scope>NUCLEOTIDE SEQUENCE [LARGE SCALE GENOMIC DNA]</scope>
    <source>
        <tissue evidence="1">Whole organism</tissue>
    </source>
</reference>